<reference evidence="1 2" key="1">
    <citation type="journal article" date="2014" name="Genome Announc.">
        <title>Genome Sequence and Methylome of Soil Bacterium Gemmatirosa kalamazoonensis KBS708T, a Member of the Rarely Cultivated Gemmatimonadetes Phylum.</title>
        <authorList>
            <person name="Debruyn J.M."/>
            <person name="Radosevich M."/>
            <person name="Wommack K.E."/>
            <person name="Polson S.W."/>
            <person name="Hauser L.J."/>
            <person name="Fawaz M.N."/>
            <person name="Korlach J."/>
            <person name="Tsai Y.C."/>
        </authorList>
    </citation>
    <scope>NUCLEOTIDE SEQUENCE [LARGE SCALE GENOMIC DNA]</scope>
    <source>
        <strain evidence="1 2">KBS708</strain>
        <plasmid evidence="2">Plasmid 2</plasmid>
    </source>
</reference>
<dbReference type="KEGG" id="gba:J421_5803"/>
<dbReference type="EMBL" id="CP007130">
    <property type="protein sequence ID" value="AHG93338.1"/>
    <property type="molecule type" value="Genomic_DNA"/>
</dbReference>
<evidence type="ECO:0000313" key="2">
    <source>
        <dbReference type="Proteomes" id="UP000019151"/>
    </source>
</evidence>
<dbReference type="Proteomes" id="UP000019151">
    <property type="component" value="Plasmid 2"/>
</dbReference>
<dbReference type="AlphaFoldDB" id="W0RUS6"/>
<keyword evidence="2" id="KW-1185">Reference proteome</keyword>
<dbReference type="RefSeq" id="WP_025414644.1">
    <property type="nucleotide sequence ID" value="NZ_CP007130.1"/>
</dbReference>
<gene>
    <name evidence="1" type="ORF">J421_5803</name>
</gene>
<keyword evidence="1" id="KW-0614">Plasmid</keyword>
<evidence type="ECO:0000313" key="1">
    <source>
        <dbReference type="EMBL" id="AHG93338.1"/>
    </source>
</evidence>
<name>W0RUS6_9BACT</name>
<proteinExistence type="predicted"/>
<protein>
    <submittedName>
        <fullName evidence="1">Uncharacterized protein</fullName>
    </submittedName>
</protein>
<dbReference type="HOGENOM" id="CLU_2081431_0_0_0"/>
<geneLocation type="plasmid" evidence="1 2">
    <name>2</name>
</geneLocation>
<organism evidence="1 2">
    <name type="scientific">Gemmatirosa kalamazoonensis</name>
    <dbReference type="NCBI Taxonomy" id="861299"/>
    <lineage>
        <taxon>Bacteria</taxon>
        <taxon>Pseudomonadati</taxon>
        <taxon>Gemmatimonadota</taxon>
        <taxon>Gemmatimonadia</taxon>
        <taxon>Gemmatimonadales</taxon>
        <taxon>Gemmatimonadaceae</taxon>
        <taxon>Gemmatirosa</taxon>
    </lineage>
</organism>
<sequence>MPQPSTATHARRQPPDGCWAGYRSDAGTRRCLRLALRFHDGIIVGSGDEPRGPFDVFGIYGAESGRFALLLTASDGSATDLDGAALGHGIAGVWLDDAGATGEFSIHPQHAPSHGRA</sequence>
<accession>W0RUS6</accession>
<dbReference type="InParanoid" id="W0RUS6"/>